<dbReference type="Pfam" id="PF20994">
    <property type="entry name" value="CENPU"/>
    <property type="match status" value="1"/>
</dbReference>
<feature type="compositionally biased region" description="Low complexity" evidence="2">
    <location>
        <begin position="72"/>
        <end position="103"/>
    </location>
</feature>
<gene>
    <name evidence="4" type="ORF">EG327_011649</name>
</gene>
<feature type="compositionally biased region" description="Basic residues" evidence="2">
    <location>
        <begin position="456"/>
        <end position="465"/>
    </location>
</feature>
<evidence type="ECO:0000256" key="1">
    <source>
        <dbReference type="SAM" id="Coils"/>
    </source>
</evidence>
<feature type="compositionally biased region" description="Acidic residues" evidence="2">
    <location>
        <begin position="366"/>
        <end position="377"/>
    </location>
</feature>
<feature type="compositionally biased region" description="Basic and acidic residues" evidence="2">
    <location>
        <begin position="342"/>
        <end position="352"/>
    </location>
</feature>
<feature type="region of interest" description="Disordered" evidence="2">
    <location>
        <begin position="1"/>
        <end position="478"/>
    </location>
</feature>
<evidence type="ECO:0000259" key="3">
    <source>
        <dbReference type="Pfam" id="PF20994"/>
    </source>
</evidence>
<feature type="compositionally biased region" description="Acidic residues" evidence="2">
    <location>
        <begin position="329"/>
        <end position="341"/>
    </location>
</feature>
<keyword evidence="5" id="KW-1185">Reference proteome</keyword>
<reference evidence="4 5" key="1">
    <citation type="submission" date="2019-07" db="EMBL/GenBank/DDBJ databases">
        <title>Venturia inaequalis Genome Resource.</title>
        <authorList>
            <person name="Lichtner F.J."/>
        </authorList>
    </citation>
    <scope>NUCLEOTIDE SEQUENCE [LARGE SCALE GENOMIC DNA]</scope>
    <source>
        <strain evidence="4 5">DMI_063113</strain>
    </source>
</reference>
<feature type="coiled-coil region" evidence="1">
    <location>
        <begin position="584"/>
        <end position="611"/>
    </location>
</feature>
<feature type="compositionally biased region" description="Acidic residues" evidence="2">
    <location>
        <begin position="125"/>
        <end position="137"/>
    </location>
</feature>
<evidence type="ECO:0000313" key="5">
    <source>
        <dbReference type="Proteomes" id="UP000490939"/>
    </source>
</evidence>
<name>A0A8H3UAP0_VENIN</name>
<sequence length="692" mass="76417">MAERQERRLMRQRGAGPRDLGNVGFSFNFGAASLPPPPQSSRKTPGPSPAETSRKTPQSSLAQRPSARKTPAGSGAKSASASKVGKSASLAPSSGSRSSDGNGPTFKTPVTTGKRKRRGTHLEAVEETEQDELETTLEDIAASRSRSVRPSTEVPASAQKTPAANQIEEPDELSPENDGPAIKNPVREIETPTLLRRLSERRTQRSEGSVAGSVILSIEEDEEVGEDELSFQDTQTTTNVARTSSRNRDSSSGLAMATSATDGLNVSLTAPNNQSTRREVFDIPTGEPDADPLPALEDLEDEEDELPPSRATKSQKSSRTARERPVVVADEDDNDADEDELSPPKKVTEPNKVRRTTLEPPVVTEEIVEDNVSEDELSPVQPKIRRRPEKAQVEARRNPNKRRRVEAPSIEVHQDEAEEEASNIDELSPQPARPAPKSKPQKPRQPLSKATTNLPKKTKPSKKQTARTTSPPRKKTKGDVIGITVYHRTSSNNIAYDSLGSNPTPGITPIDVLAQVSEELANNHILAFQHQARPDNVSKKTRRRQLDVMGYFRDVLASSMSEIQIASLGAHVLGKQVRGVNKRKRQLREELMGRRREREEIEIEIDRVRAKHRERVEKEDKEFELVQSLRDIEGAVRRGREKAREDGREDEVPEVGVEVEVGRVKETLGLLGRVREWNGLLEESALLLEGRT</sequence>
<dbReference type="EMBL" id="WNWR01000944">
    <property type="protein sequence ID" value="KAE9966991.1"/>
    <property type="molecule type" value="Genomic_DNA"/>
</dbReference>
<keyword evidence="1" id="KW-0175">Coiled coil</keyword>
<feature type="domain" description="Inner kinetochore subunit AME1" evidence="3">
    <location>
        <begin position="504"/>
        <end position="683"/>
    </location>
</feature>
<protein>
    <recommendedName>
        <fullName evidence="3">Inner kinetochore subunit AME1 domain-containing protein</fullName>
    </recommendedName>
</protein>
<feature type="compositionally biased region" description="Acidic residues" evidence="2">
    <location>
        <begin position="297"/>
        <end position="306"/>
    </location>
</feature>
<feature type="compositionally biased region" description="Polar residues" evidence="2">
    <location>
        <begin position="231"/>
        <end position="275"/>
    </location>
</feature>
<feature type="compositionally biased region" description="Acidic residues" evidence="2">
    <location>
        <begin position="218"/>
        <end position="230"/>
    </location>
</feature>
<accession>A0A8H3UAP0</accession>
<dbReference type="InterPro" id="IPR048743">
    <property type="entry name" value="AME1"/>
</dbReference>
<proteinExistence type="predicted"/>
<evidence type="ECO:0000256" key="2">
    <source>
        <dbReference type="SAM" id="MobiDB-lite"/>
    </source>
</evidence>
<dbReference type="Proteomes" id="UP000490939">
    <property type="component" value="Unassembled WGS sequence"/>
</dbReference>
<organism evidence="4 5">
    <name type="scientific">Venturia inaequalis</name>
    <name type="common">Apple scab fungus</name>
    <dbReference type="NCBI Taxonomy" id="5025"/>
    <lineage>
        <taxon>Eukaryota</taxon>
        <taxon>Fungi</taxon>
        <taxon>Dikarya</taxon>
        <taxon>Ascomycota</taxon>
        <taxon>Pezizomycotina</taxon>
        <taxon>Dothideomycetes</taxon>
        <taxon>Pleosporomycetidae</taxon>
        <taxon>Venturiales</taxon>
        <taxon>Venturiaceae</taxon>
        <taxon>Venturia</taxon>
    </lineage>
</organism>
<dbReference type="AlphaFoldDB" id="A0A8H3UAP0"/>
<evidence type="ECO:0000313" key="4">
    <source>
        <dbReference type="EMBL" id="KAE9966991.1"/>
    </source>
</evidence>
<comment type="caution">
    <text evidence="4">The sequence shown here is derived from an EMBL/GenBank/DDBJ whole genome shotgun (WGS) entry which is preliminary data.</text>
</comment>